<dbReference type="PANTHER" id="PTHR10075">
    <property type="entry name" value="BASIGIN RELATED"/>
    <property type="match status" value="1"/>
</dbReference>
<dbReference type="PROSITE" id="PS50835">
    <property type="entry name" value="IG_LIKE"/>
    <property type="match status" value="4"/>
</dbReference>
<name>A0A1D2N9Y4_ORCCI</name>
<feature type="domain" description="Ig-like" evidence="3">
    <location>
        <begin position="242"/>
        <end position="341"/>
    </location>
</feature>
<dbReference type="FunFam" id="2.60.40.10:FF:000333">
    <property type="entry name" value="Down syndrome cell adhesion molecule"/>
    <property type="match status" value="1"/>
</dbReference>
<sequence>MNIILDLVCLDGIKLPMTDRQSVSTNGTLIVEPVDRSDAGSYTCIAGNKQGSMSQRTVNVRVMGKSSFPLSCFVPPKITPFSFAADPHVGERASIQCVVVKGDLPLTITWLKDNYPIITNINSGSIILPTSSSSSPSSANGFFKLHQQPQHHQQPHDVNTHHRHYLMSTSLVGHNNHNSNGHEQTHAHNHNLRLSIRQLDHFSSVLSIPSLEPHHSGNYSCKVSNSAATSTYTTSLLVNVPPRISSFSFGDGLMEGMRTQVICTTTAGDEPLKLTWSKGGHVLESSTPDGNVGGGVHVSYFPPFSTILTIPNITASNTGNYSCQVSNLAGTAVHTAELIVTVPAKWVVEPADQSVYVGTHVAIHCQAEGFPKPAIRWKQAVGNLDKKEFREVGYRTPGVLSAENGTLIISRVTEDHEGHYMQIYKVDKTISIKTAPTATTTIDSPSSPQLYMQPPQPKHDPITHTSSFNPPSYINQHRTDRTHNTRHNPQGSPQTHRTQPHPTPHPHHHSHIDKGLSQAEPMHDTAAPPPPHPPQAPPAPNPATHRTATTPTPPPAPLRV</sequence>
<feature type="region of interest" description="Disordered" evidence="2">
    <location>
        <begin position="438"/>
        <end position="560"/>
    </location>
</feature>
<gene>
    <name evidence="4" type="ORF">Ocin01_04638</name>
</gene>
<dbReference type="InterPro" id="IPR013783">
    <property type="entry name" value="Ig-like_fold"/>
</dbReference>
<dbReference type="GO" id="GO:0030424">
    <property type="term" value="C:axon"/>
    <property type="evidence" value="ECO:0007669"/>
    <property type="project" value="TreeGrafter"/>
</dbReference>
<dbReference type="SUPFAM" id="SSF48726">
    <property type="entry name" value="Immunoglobulin"/>
    <property type="match status" value="4"/>
</dbReference>
<dbReference type="GO" id="GO:0007411">
    <property type="term" value="P:axon guidance"/>
    <property type="evidence" value="ECO:0007669"/>
    <property type="project" value="TreeGrafter"/>
</dbReference>
<evidence type="ECO:0000313" key="4">
    <source>
        <dbReference type="EMBL" id="ODN02062.1"/>
    </source>
</evidence>
<dbReference type="Pfam" id="PF13927">
    <property type="entry name" value="Ig_3"/>
    <property type="match status" value="2"/>
</dbReference>
<organism evidence="4 5">
    <name type="scientific">Orchesella cincta</name>
    <name type="common">Springtail</name>
    <name type="synonym">Podura cincta</name>
    <dbReference type="NCBI Taxonomy" id="48709"/>
    <lineage>
        <taxon>Eukaryota</taxon>
        <taxon>Metazoa</taxon>
        <taxon>Ecdysozoa</taxon>
        <taxon>Arthropoda</taxon>
        <taxon>Hexapoda</taxon>
        <taxon>Collembola</taxon>
        <taxon>Entomobryomorpha</taxon>
        <taxon>Entomobryoidea</taxon>
        <taxon>Orchesellidae</taxon>
        <taxon>Orchesellinae</taxon>
        <taxon>Orchesella</taxon>
    </lineage>
</organism>
<comment type="caution">
    <text evidence="4">The sequence shown here is derived from an EMBL/GenBank/DDBJ whole genome shotgun (WGS) entry which is preliminary data.</text>
</comment>
<keyword evidence="5" id="KW-1185">Reference proteome</keyword>
<evidence type="ECO:0000259" key="3">
    <source>
        <dbReference type="PROSITE" id="PS50835"/>
    </source>
</evidence>
<feature type="domain" description="Ig-like" evidence="3">
    <location>
        <begin position="343"/>
        <end position="420"/>
    </location>
</feature>
<keyword evidence="1" id="KW-0393">Immunoglobulin domain</keyword>
<dbReference type="EMBL" id="LJIJ01000126">
    <property type="protein sequence ID" value="ODN02062.1"/>
    <property type="molecule type" value="Genomic_DNA"/>
</dbReference>
<dbReference type="InterPro" id="IPR003598">
    <property type="entry name" value="Ig_sub2"/>
</dbReference>
<proteinExistence type="predicted"/>
<dbReference type="STRING" id="48709.A0A1D2N9Y4"/>
<feature type="compositionally biased region" description="Polar residues" evidence="2">
    <location>
        <begin position="463"/>
        <end position="476"/>
    </location>
</feature>
<reference evidence="4 5" key="1">
    <citation type="journal article" date="2016" name="Genome Biol. Evol.">
        <title>Gene Family Evolution Reflects Adaptation to Soil Environmental Stressors in the Genome of the Collembolan Orchesella cincta.</title>
        <authorList>
            <person name="Faddeeva-Vakhrusheva A."/>
            <person name="Derks M.F."/>
            <person name="Anvar S.Y."/>
            <person name="Agamennone V."/>
            <person name="Suring W."/>
            <person name="Smit S."/>
            <person name="van Straalen N.M."/>
            <person name="Roelofs D."/>
        </authorList>
    </citation>
    <scope>NUCLEOTIDE SEQUENCE [LARGE SCALE GENOMIC DNA]</scope>
    <source>
        <tissue evidence="4">Mixed pool</tissue>
    </source>
</reference>
<evidence type="ECO:0000313" key="5">
    <source>
        <dbReference type="Proteomes" id="UP000094527"/>
    </source>
</evidence>
<dbReference type="OrthoDB" id="5969272at2759"/>
<dbReference type="GO" id="GO:0007156">
    <property type="term" value="P:homophilic cell adhesion via plasma membrane adhesion molecules"/>
    <property type="evidence" value="ECO:0007669"/>
    <property type="project" value="TreeGrafter"/>
</dbReference>
<dbReference type="InterPro" id="IPR036179">
    <property type="entry name" value="Ig-like_dom_sf"/>
</dbReference>
<dbReference type="PANTHER" id="PTHR10075:SF100">
    <property type="entry name" value="FASCICLIN-2"/>
    <property type="match status" value="1"/>
</dbReference>
<accession>A0A1D2N9Y4</accession>
<feature type="compositionally biased region" description="Pro residues" evidence="2">
    <location>
        <begin position="527"/>
        <end position="541"/>
    </location>
</feature>
<dbReference type="GO" id="GO:0098632">
    <property type="term" value="F:cell-cell adhesion mediator activity"/>
    <property type="evidence" value="ECO:0007669"/>
    <property type="project" value="TreeGrafter"/>
</dbReference>
<dbReference type="GO" id="GO:0005886">
    <property type="term" value="C:plasma membrane"/>
    <property type="evidence" value="ECO:0007669"/>
    <property type="project" value="TreeGrafter"/>
</dbReference>
<feature type="compositionally biased region" description="Pro residues" evidence="2">
    <location>
        <begin position="551"/>
        <end position="560"/>
    </location>
</feature>
<dbReference type="AlphaFoldDB" id="A0A1D2N9Y4"/>
<dbReference type="Proteomes" id="UP000094527">
    <property type="component" value="Unassembled WGS sequence"/>
</dbReference>
<protein>
    <submittedName>
        <fullName evidence="4">Down syndrome cell adhesion molecule-like protein Dscam2</fullName>
    </submittedName>
</protein>
<dbReference type="SMART" id="SM00408">
    <property type="entry name" value="IGc2"/>
    <property type="match status" value="4"/>
</dbReference>
<feature type="compositionally biased region" description="Polar residues" evidence="2">
    <location>
        <begin position="438"/>
        <end position="450"/>
    </location>
</feature>
<evidence type="ECO:0000256" key="2">
    <source>
        <dbReference type="SAM" id="MobiDB-lite"/>
    </source>
</evidence>
<feature type="domain" description="Ig-like" evidence="3">
    <location>
        <begin position="1"/>
        <end position="59"/>
    </location>
</feature>
<dbReference type="InterPro" id="IPR003599">
    <property type="entry name" value="Ig_sub"/>
</dbReference>
<dbReference type="SMART" id="SM00409">
    <property type="entry name" value="IG"/>
    <property type="match status" value="4"/>
</dbReference>
<evidence type="ECO:0000256" key="1">
    <source>
        <dbReference type="ARBA" id="ARBA00023319"/>
    </source>
</evidence>
<dbReference type="InterPro" id="IPR007110">
    <property type="entry name" value="Ig-like_dom"/>
</dbReference>
<dbReference type="GO" id="GO:0070593">
    <property type="term" value="P:dendrite self-avoidance"/>
    <property type="evidence" value="ECO:0007669"/>
    <property type="project" value="TreeGrafter"/>
</dbReference>
<feature type="domain" description="Ig-like" evidence="3">
    <location>
        <begin position="76"/>
        <end position="235"/>
    </location>
</feature>
<dbReference type="Gene3D" id="2.60.40.10">
    <property type="entry name" value="Immunoglobulins"/>
    <property type="match status" value="4"/>
</dbReference>